<dbReference type="RefSeq" id="WP_238207121.1">
    <property type="nucleotide sequence ID" value="NZ_BPQE01000031.1"/>
</dbReference>
<name>A0ABU0HZQ8_9HYPH</name>
<dbReference type="EMBL" id="JAUSVP010000004">
    <property type="protein sequence ID" value="MDQ0447327.1"/>
    <property type="molecule type" value="Genomic_DNA"/>
</dbReference>
<evidence type="ECO:0000313" key="2">
    <source>
        <dbReference type="Proteomes" id="UP001231124"/>
    </source>
</evidence>
<dbReference type="Proteomes" id="UP001231124">
    <property type="component" value="Unassembled WGS sequence"/>
</dbReference>
<comment type="caution">
    <text evidence="1">The sequence shown here is derived from an EMBL/GenBank/DDBJ whole genome shotgun (WGS) entry which is preliminary data.</text>
</comment>
<organism evidence="1 2">
    <name type="scientific">Methylobacterium aerolatum</name>
    <dbReference type="NCBI Taxonomy" id="418708"/>
    <lineage>
        <taxon>Bacteria</taxon>
        <taxon>Pseudomonadati</taxon>
        <taxon>Pseudomonadota</taxon>
        <taxon>Alphaproteobacteria</taxon>
        <taxon>Hyphomicrobiales</taxon>
        <taxon>Methylobacteriaceae</taxon>
        <taxon>Methylobacterium</taxon>
    </lineage>
</organism>
<reference evidence="1 2" key="1">
    <citation type="submission" date="2023-07" db="EMBL/GenBank/DDBJ databases">
        <title>Genomic Encyclopedia of Type Strains, Phase IV (KMG-IV): sequencing the most valuable type-strain genomes for metagenomic binning, comparative biology and taxonomic classification.</title>
        <authorList>
            <person name="Goeker M."/>
        </authorList>
    </citation>
    <scope>NUCLEOTIDE SEQUENCE [LARGE SCALE GENOMIC DNA]</scope>
    <source>
        <strain evidence="1 2">DSM 19013</strain>
    </source>
</reference>
<proteinExistence type="predicted"/>
<keyword evidence="2" id="KW-1185">Reference proteome</keyword>
<gene>
    <name evidence="1" type="ORF">QO012_001823</name>
</gene>
<accession>A0ABU0HZQ8</accession>
<evidence type="ECO:0000313" key="1">
    <source>
        <dbReference type="EMBL" id="MDQ0447327.1"/>
    </source>
</evidence>
<sequence>MSEFEDHPHTITGRGLVSAEGCEAVRVRYRFVLEQGPQGRFAHGTLIGRHAGLRPIWMEPDAVLRLKTGRTLPISLTDLVDDVAEFETVGPIPPL</sequence>
<protein>
    <submittedName>
        <fullName evidence="1">Uncharacterized protein</fullName>
    </submittedName>
</protein>